<feature type="transmembrane region" description="Helical" evidence="7">
    <location>
        <begin position="112"/>
        <end position="132"/>
    </location>
</feature>
<evidence type="ECO:0000256" key="3">
    <source>
        <dbReference type="ARBA" id="ARBA00022448"/>
    </source>
</evidence>
<dbReference type="Pfam" id="PF00999">
    <property type="entry name" value="Na_H_Exchanger"/>
    <property type="match status" value="1"/>
</dbReference>
<reference evidence="10 11" key="1">
    <citation type="journal article" date="2014" name="PLoS Genet.">
        <title>Phylogenetically driven sequencing of extremely halophilic archaea reveals strategies for static and dynamic osmo-response.</title>
        <authorList>
            <person name="Becker E.A."/>
            <person name="Seitzer P.M."/>
            <person name="Tritt A."/>
            <person name="Larsen D."/>
            <person name="Krusor M."/>
            <person name="Yao A.I."/>
            <person name="Wu D."/>
            <person name="Madern D."/>
            <person name="Eisen J.A."/>
            <person name="Darling A.E."/>
            <person name="Facciotti M.T."/>
        </authorList>
    </citation>
    <scope>NUCLEOTIDE SEQUENCE [LARGE SCALE GENOMIC DNA]</scope>
    <source>
        <strain evidence="10 11">JCM 12255</strain>
    </source>
</reference>
<gene>
    <name evidence="10" type="ORF">C493_08906</name>
</gene>
<comment type="subcellular location">
    <subcellularLocation>
        <location evidence="1">Membrane</location>
        <topology evidence="1">Multi-pass membrane protein</topology>
    </subcellularLocation>
</comment>
<evidence type="ECO:0000256" key="1">
    <source>
        <dbReference type="ARBA" id="ARBA00004141"/>
    </source>
</evidence>
<dbReference type="STRING" id="1227499.C493_08906"/>
<comment type="similarity">
    <text evidence="2">Belongs to the monovalent cation:proton antiporter 2 (CPA2) transporter (TC 2.A.37) family.</text>
</comment>
<evidence type="ECO:0000259" key="8">
    <source>
        <dbReference type="Pfam" id="PF00999"/>
    </source>
</evidence>
<name>L9X737_9EURY</name>
<dbReference type="Gene3D" id="1.20.1530.20">
    <property type="match status" value="1"/>
</dbReference>
<protein>
    <submittedName>
        <fullName evidence="10">Sodium/hydrogen exchanger</fullName>
    </submittedName>
</protein>
<dbReference type="AlphaFoldDB" id="L9X737"/>
<keyword evidence="6 7" id="KW-0472">Membrane</keyword>
<keyword evidence="3" id="KW-0813">Transport</keyword>
<dbReference type="GO" id="GO:0006813">
    <property type="term" value="P:potassium ion transport"/>
    <property type="evidence" value="ECO:0007669"/>
    <property type="project" value="InterPro"/>
</dbReference>
<evidence type="ECO:0000256" key="6">
    <source>
        <dbReference type="ARBA" id="ARBA00023136"/>
    </source>
</evidence>
<dbReference type="InterPro" id="IPR003148">
    <property type="entry name" value="RCK_N"/>
</dbReference>
<dbReference type="InterPro" id="IPR036291">
    <property type="entry name" value="NAD(P)-bd_dom_sf"/>
</dbReference>
<evidence type="ECO:0000256" key="2">
    <source>
        <dbReference type="ARBA" id="ARBA00005551"/>
    </source>
</evidence>
<dbReference type="InterPro" id="IPR038770">
    <property type="entry name" value="Na+/solute_symporter_sf"/>
</dbReference>
<evidence type="ECO:0000256" key="4">
    <source>
        <dbReference type="ARBA" id="ARBA00022692"/>
    </source>
</evidence>
<comment type="caution">
    <text evidence="10">The sequence shown here is derived from an EMBL/GenBank/DDBJ whole genome shotgun (WGS) entry which is preliminary data.</text>
</comment>
<dbReference type="Proteomes" id="UP000011602">
    <property type="component" value="Unassembled WGS sequence"/>
</dbReference>
<dbReference type="GO" id="GO:1902600">
    <property type="term" value="P:proton transmembrane transport"/>
    <property type="evidence" value="ECO:0007669"/>
    <property type="project" value="InterPro"/>
</dbReference>
<evidence type="ECO:0000259" key="9">
    <source>
        <dbReference type="Pfam" id="PF02254"/>
    </source>
</evidence>
<evidence type="ECO:0000256" key="5">
    <source>
        <dbReference type="ARBA" id="ARBA00022989"/>
    </source>
</evidence>
<organism evidence="10 11">
    <name type="scientific">Natronolimnohabitans innermongolicus JCM 12255</name>
    <dbReference type="NCBI Taxonomy" id="1227499"/>
    <lineage>
        <taxon>Archaea</taxon>
        <taxon>Methanobacteriati</taxon>
        <taxon>Methanobacteriota</taxon>
        <taxon>Stenosarchaea group</taxon>
        <taxon>Halobacteria</taxon>
        <taxon>Halobacteriales</taxon>
        <taxon>Natrialbaceae</taxon>
        <taxon>Natronolimnohabitans</taxon>
    </lineage>
</organism>
<feature type="transmembrane region" description="Helical" evidence="7">
    <location>
        <begin position="176"/>
        <end position="195"/>
    </location>
</feature>
<dbReference type="Gene3D" id="3.40.50.720">
    <property type="entry name" value="NAD(P)-binding Rossmann-like Domain"/>
    <property type="match status" value="1"/>
</dbReference>
<feature type="transmembrane region" description="Helical" evidence="7">
    <location>
        <begin position="262"/>
        <end position="280"/>
    </location>
</feature>
<dbReference type="PANTHER" id="PTHR42751">
    <property type="entry name" value="SODIUM/HYDROGEN EXCHANGER FAMILY/TRKA DOMAIN PROTEIN"/>
    <property type="match status" value="1"/>
</dbReference>
<sequence length="566" mass="60524">MISMTELLTTISIMFIVAGPFLLVANRFDLPTVPLLVIAGTIVGFFIDEALTLELAQYGIALLVFSFGVDIDLSAVRSVIRDSEVAALAQIAVVGSLGVGLGLALGVPLEEALFLGVAAALSSTLVGTALLRTEITMNLLQGRLAQSIHFIQDLLAILFVLVLSAETLDAGPVTTMLGSGLALLVAAVLVNRYLFDAIGRLAGDSDELMILGVVSLLAVFVGAAEYAGVSVAVGAFAAGLAVRHDPVEYLGLFNGLESIKDFFVAIFFLTVGALVVLPFVEIGWSESVEKLVLAGGLALLTVVVKPAITTAILLYRGYEPRSATLASLSSDQVSEFALIIAIEALVLGLLTQSVFDAIILAAAVTMIVSSLTKRYDERIYRVLADRGLLPANHGKVDELSDVTGPLVDHVIIVGYGRHGQKLVEACDADDTPYVVIENDPARREAVVAECDAYVFGDAMEQYTWEKANVDDASLVVSTIDSDPVSRRLLSFEFDADLTLRASDRTIALELLEAGALYVSQPDVLAGKQLVSRIRRVLDDELTPEALREEQLTELNSIDHPEFQHRR</sequence>
<feature type="transmembrane region" description="Helical" evidence="7">
    <location>
        <begin position="7"/>
        <end position="25"/>
    </location>
</feature>
<feature type="domain" description="Cation/H+ exchanger transmembrane" evidence="8">
    <location>
        <begin position="16"/>
        <end position="371"/>
    </location>
</feature>
<feature type="transmembrane region" description="Helical" evidence="7">
    <location>
        <begin position="216"/>
        <end position="242"/>
    </location>
</feature>
<feature type="domain" description="RCK N-terminal" evidence="9">
    <location>
        <begin position="410"/>
        <end position="488"/>
    </location>
</feature>
<dbReference type="eggNOG" id="arCOG01955">
    <property type="taxonomic scope" value="Archaea"/>
</dbReference>
<dbReference type="GO" id="GO:0016020">
    <property type="term" value="C:membrane"/>
    <property type="evidence" value="ECO:0007669"/>
    <property type="project" value="UniProtKB-SubCell"/>
</dbReference>
<evidence type="ECO:0000313" key="10">
    <source>
        <dbReference type="EMBL" id="ELY57589.1"/>
    </source>
</evidence>
<keyword evidence="5 7" id="KW-1133">Transmembrane helix</keyword>
<keyword evidence="4 7" id="KW-0812">Transmembrane</keyword>
<dbReference type="PATRIC" id="fig|1227499.3.peg.1803"/>
<feature type="transmembrane region" description="Helical" evidence="7">
    <location>
        <begin position="144"/>
        <end position="164"/>
    </location>
</feature>
<dbReference type="EMBL" id="AOHZ01000041">
    <property type="protein sequence ID" value="ELY57589.1"/>
    <property type="molecule type" value="Genomic_DNA"/>
</dbReference>
<dbReference type="InterPro" id="IPR006153">
    <property type="entry name" value="Cation/H_exchanger_TM"/>
</dbReference>
<feature type="transmembrane region" description="Helical" evidence="7">
    <location>
        <begin position="292"/>
        <end position="316"/>
    </location>
</feature>
<proteinExistence type="inferred from homology"/>
<feature type="transmembrane region" description="Helical" evidence="7">
    <location>
        <begin position="85"/>
        <end position="106"/>
    </location>
</feature>
<evidence type="ECO:0000256" key="7">
    <source>
        <dbReference type="SAM" id="Phobius"/>
    </source>
</evidence>
<evidence type="ECO:0000313" key="11">
    <source>
        <dbReference type="Proteomes" id="UP000011602"/>
    </source>
</evidence>
<dbReference type="Pfam" id="PF02254">
    <property type="entry name" value="TrkA_N"/>
    <property type="match status" value="1"/>
</dbReference>
<accession>L9X737</accession>
<dbReference type="PANTHER" id="PTHR42751:SF3">
    <property type="entry name" value="SODIUM_GLUTAMATE SYMPORTER"/>
    <property type="match status" value="1"/>
</dbReference>
<feature type="transmembrane region" description="Helical" evidence="7">
    <location>
        <begin position="336"/>
        <end position="368"/>
    </location>
</feature>
<dbReference type="GO" id="GO:0015297">
    <property type="term" value="F:antiporter activity"/>
    <property type="evidence" value="ECO:0007669"/>
    <property type="project" value="InterPro"/>
</dbReference>
<keyword evidence="11" id="KW-1185">Reference proteome</keyword>
<dbReference type="SUPFAM" id="SSF51735">
    <property type="entry name" value="NAD(P)-binding Rossmann-fold domains"/>
    <property type="match status" value="1"/>
</dbReference>